<accession>A0A396HMQ2</accession>
<dbReference type="EMBL" id="PSQE01000005">
    <property type="protein sequence ID" value="RHN54599.1"/>
    <property type="molecule type" value="Genomic_DNA"/>
</dbReference>
<comment type="caution">
    <text evidence="1">The sequence shown here is derived from an EMBL/GenBank/DDBJ whole genome shotgun (WGS) entry which is preliminary data.</text>
</comment>
<gene>
    <name evidence="1" type="ORF">MtrunA17_Chr5g0408661</name>
</gene>
<evidence type="ECO:0000313" key="2">
    <source>
        <dbReference type="Proteomes" id="UP000265566"/>
    </source>
</evidence>
<dbReference type="Proteomes" id="UP000265566">
    <property type="component" value="Chromosome 5"/>
</dbReference>
<reference evidence="2" key="1">
    <citation type="journal article" date="2018" name="Nat. Plants">
        <title>Whole-genome landscape of Medicago truncatula symbiotic genes.</title>
        <authorList>
            <person name="Pecrix Y."/>
            <person name="Staton S.E."/>
            <person name="Sallet E."/>
            <person name="Lelandais-Briere C."/>
            <person name="Moreau S."/>
            <person name="Carrere S."/>
            <person name="Blein T."/>
            <person name="Jardinaud M.F."/>
            <person name="Latrasse D."/>
            <person name="Zouine M."/>
            <person name="Zahm M."/>
            <person name="Kreplak J."/>
            <person name="Mayjonade B."/>
            <person name="Satge C."/>
            <person name="Perez M."/>
            <person name="Cauet S."/>
            <person name="Marande W."/>
            <person name="Chantry-Darmon C."/>
            <person name="Lopez-Roques C."/>
            <person name="Bouchez O."/>
            <person name="Berard A."/>
            <person name="Debelle F."/>
            <person name="Munos S."/>
            <person name="Bendahmane A."/>
            <person name="Berges H."/>
            <person name="Niebel A."/>
            <person name="Buitink J."/>
            <person name="Frugier F."/>
            <person name="Benhamed M."/>
            <person name="Crespi M."/>
            <person name="Gouzy J."/>
            <person name="Gamas P."/>
        </authorList>
    </citation>
    <scope>NUCLEOTIDE SEQUENCE [LARGE SCALE GENOMIC DNA]</scope>
    <source>
        <strain evidence="2">cv. Jemalong A17</strain>
    </source>
</reference>
<proteinExistence type="predicted"/>
<name>A0A396HMQ2_MEDTR</name>
<sequence length="65" mass="7337">MFLVKHKAEVHNIIINVLSRRKNLLLKFHDGGLLGHLVRTQGYTCHCSLFVSNLVVERLHIGSCG</sequence>
<evidence type="ECO:0000313" key="1">
    <source>
        <dbReference type="EMBL" id="RHN54599.1"/>
    </source>
</evidence>
<organism evidence="1 2">
    <name type="scientific">Medicago truncatula</name>
    <name type="common">Barrel medic</name>
    <name type="synonym">Medicago tribuloides</name>
    <dbReference type="NCBI Taxonomy" id="3880"/>
    <lineage>
        <taxon>Eukaryota</taxon>
        <taxon>Viridiplantae</taxon>
        <taxon>Streptophyta</taxon>
        <taxon>Embryophyta</taxon>
        <taxon>Tracheophyta</taxon>
        <taxon>Spermatophyta</taxon>
        <taxon>Magnoliopsida</taxon>
        <taxon>eudicotyledons</taxon>
        <taxon>Gunneridae</taxon>
        <taxon>Pentapetalae</taxon>
        <taxon>rosids</taxon>
        <taxon>fabids</taxon>
        <taxon>Fabales</taxon>
        <taxon>Fabaceae</taxon>
        <taxon>Papilionoideae</taxon>
        <taxon>50 kb inversion clade</taxon>
        <taxon>NPAAA clade</taxon>
        <taxon>Hologalegina</taxon>
        <taxon>IRL clade</taxon>
        <taxon>Trifolieae</taxon>
        <taxon>Medicago</taxon>
    </lineage>
</organism>
<dbReference type="Gramene" id="rna29664">
    <property type="protein sequence ID" value="RHN54599.1"/>
    <property type="gene ID" value="gene29664"/>
</dbReference>
<dbReference type="AlphaFoldDB" id="A0A396HMQ2"/>
<protein>
    <submittedName>
        <fullName evidence="1">Uncharacterized protein</fullName>
    </submittedName>
</protein>